<feature type="compositionally biased region" description="Polar residues" evidence="1">
    <location>
        <begin position="1"/>
        <end position="18"/>
    </location>
</feature>
<evidence type="ECO:0000313" key="4">
    <source>
        <dbReference type="Proteomes" id="UP001362999"/>
    </source>
</evidence>
<keyword evidence="2" id="KW-0472">Membrane</keyword>
<gene>
    <name evidence="3" type="ORF">R3P38DRAFT_3229586</name>
</gene>
<accession>A0AAV9ZNR4</accession>
<evidence type="ECO:0000256" key="2">
    <source>
        <dbReference type="SAM" id="Phobius"/>
    </source>
</evidence>
<sequence length="94" mass="10444">MLPVSTAGSNESQTSTPRGDTIPSHPQLRCSRNFMDPLMIAVRAIANFPAIFPYPLLLRHAYPSISLASSLYLFALVFSDHLQIRSDNQRQLGD</sequence>
<evidence type="ECO:0000313" key="3">
    <source>
        <dbReference type="EMBL" id="KAK6988049.1"/>
    </source>
</evidence>
<name>A0AAV9ZNR4_9AGAR</name>
<keyword evidence="4" id="KW-1185">Reference proteome</keyword>
<comment type="caution">
    <text evidence="3">The sequence shown here is derived from an EMBL/GenBank/DDBJ whole genome shotgun (WGS) entry which is preliminary data.</text>
</comment>
<organism evidence="3 4">
    <name type="scientific">Favolaschia claudopus</name>
    <dbReference type="NCBI Taxonomy" id="2862362"/>
    <lineage>
        <taxon>Eukaryota</taxon>
        <taxon>Fungi</taxon>
        <taxon>Dikarya</taxon>
        <taxon>Basidiomycota</taxon>
        <taxon>Agaricomycotina</taxon>
        <taxon>Agaricomycetes</taxon>
        <taxon>Agaricomycetidae</taxon>
        <taxon>Agaricales</taxon>
        <taxon>Marasmiineae</taxon>
        <taxon>Mycenaceae</taxon>
        <taxon>Favolaschia</taxon>
    </lineage>
</organism>
<reference evidence="3 4" key="1">
    <citation type="journal article" date="2024" name="J Genomics">
        <title>Draft genome sequencing and assembly of Favolaschia claudopus CIRM-BRFM 2984 isolated from oak limbs.</title>
        <authorList>
            <person name="Navarro D."/>
            <person name="Drula E."/>
            <person name="Chaduli D."/>
            <person name="Cazenave R."/>
            <person name="Ahrendt S."/>
            <person name="Wang J."/>
            <person name="Lipzen A."/>
            <person name="Daum C."/>
            <person name="Barry K."/>
            <person name="Grigoriev I.V."/>
            <person name="Favel A."/>
            <person name="Rosso M.N."/>
            <person name="Martin F."/>
        </authorList>
    </citation>
    <scope>NUCLEOTIDE SEQUENCE [LARGE SCALE GENOMIC DNA]</scope>
    <source>
        <strain evidence="3 4">CIRM-BRFM 2984</strain>
    </source>
</reference>
<evidence type="ECO:0000256" key="1">
    <source>
        <dbReference type="SAM" id="MobiDB-lite"/>
    </source>
</evidence>
<feature type="region of interest" description="Disordered" evidence="1">
    <location>
        <begin position="1"/>
        <end position="26"/>
    </location>
</feature>
<keyword evidence="2" id="KW-0812">Transmembrane</keyword>
<dbReference type="Proteomes" id="UP001362999">
    <property type="component" value="Unassembled WGS sequence"/>
</dbReference>
<proteinExistence type="predicted"/>
<dbReference type="EMBL" id="JAWWNJ010000126">
    <property type="protein sequence ID" value="KAK6988049.1"/>
    <property type="molecule type" value="Genomic_DNA"/>
</dbReference>
<feature type="transmembrane region" description="Helical" evidence="2">
    <location>
        <begin position="62"/>
        <end position="82"/>
    </location>
</feature>
<protein>
    <submittedName>
        <fullName evidence="3">Uncharacterized protein</fullName>
    </submittedName>
</protein>
<dbReference type="AlphaFoldDB" id="A0AAV9ZNR4"/>
<keyword evidence="2" id="KW-1133">Transmembrane helix</keyword>